<evidence type="ECO:0000256" key="1">
    <source>
        <dbReference type="ARBA" id="ARBA00002994"/>
    </source>
</evidence>
<dbReference type="InterPro" id="IPR029045">
    <property type="entry name" value="ClpP/crotonase-like_dom_sf"/>
</dbReference>
<comment type="similarity">
    <text evidence="2 6">Belongs to the enoyl-CoA hydratase/isomerase family.</text>
</comment>
<name>A0A418Q950_9CORY</name>
<evidence type="ECO:0000256" key="6">
    <source>
        <dbReference type="RuleBase" id="RU003707"/>
    </source>
</evidence>
<gene>
    <name evidence="7" type="ORF">D3M95_03080</name>
</gene>
<dbReference type="PANTHER" id="PTHR43149:SF1">
    <property type="entry name" value="DELTA(3,5)-DELTA(2,4)-DIENOYL-COA ISOMERASE, MITOCHONDRIAL"/>
    <property type="match status" value="1"/>
</dbReference>
<accession>A0A418Q950</accession>
<sequence length="290" mass="32116">MTDQTSPDPTVSEHAATDQLVTVRHSETTPGLVHVQLHRPGKLNSLTLDTLNQLVATAHKLRRDRSVRAVILSGFEHNFSAGLDFASALKNPGRIAATFLPRPWRGTNTFQEAPWAWRRLPVPVIAAVEGYCFGGGVQIALAADYRFTTPDAQWSVLEAKWGLIPDMSGIMTMKQVLPIDVMKRLTMSGEILSGEKAVEYGLASEVVDDPLAAAEELARQIITRSPDSVAYAKRVIDETWESGPRMTFLKERLRQARLLAAKNTRIAQKAAAKKIPAEKIAAKFRRREVR</sequence>
<evidence type="ECO:0000313" key="7">
    <source>
        <dbReference type="EMBL" id="RIX36262.1"/>
    </source>
</evidence>
<protein>
    <submittedName>
        <fullName evidence="7">Crotonase/enoyl-CoA hydratase family protein</fullName>
    </submittedName>
</protein>
<evidence type="ECO:0000256" key="4">
    <source>
        <dbReference type="ARBA" id="ARBA00023709"/>
    </source>
</evidence>
<comment type="catalytic activity">
    <reaction evidence="4">
        <text>a (3S)-3-hydroxyacyl-CoA = a (2E)-enoyl-CoA + H2O</text>
        <dbReference type="Rhea" id="RHEA:16105"/>
        <dbReference type="ChEBI" id="CHEBI:15377"/>
        <dbReference type="ChEBI" id="CHEBI:57318"/>
        <dbReference type="ChEBI" id="CHEBI:58856"/>
        <dbReference type="EC" id="4.2.1.17"/>
    </reaction>
</comment>
<dbReference type="Proteomes" id="UP000285278">
    <property type="component" value="Unassembled WGS sequence"/>
</dbReference>
<proteinExistence type="inferred from homology"/>
<dbReference type="GO" id="GO:0016853">
    <property type="term" value="F:isomerase activity"/>
    <property type="evidence" value="ECO:0007669"/>
    <property type="project" value="InterPro"/>
</dbReference>
<dbReference type="AlphaFoldDB" id="A0A418Q950"/>
<dbReference type="GO" id="GO:0004300">
    <property type="term" value="F:enoyl-CoA hydratase activity"/>
    <property type="evidence" value="ECO:0007669"/>
    <property type="project" value="UniProtKB-EC"/>
</dbReference>
<evidence type="ECO:0000256" key="5">
    <source>
        <dbReference type="ARBA" id="ARBA00023717"/>
    </source>
</evidence>
<keyword evidence="3" id="KW-0276">Fatty acid metabolism</keyword>
<comment type="catalytic activity">
    <reaction evidence="5">
        <text>a 4-saturated-(3S)-3-hydroxyacyl-CoA = a (3E)-enoyl-CoA + H2O</text>
        <dbReference type="Rhea" id="RHEA:20724"/>
        <dbReference type="ChEBI" id="CHEBI:15377"/>
        <dbReference type="ChEBI" id="CHEBI:58521"/>
        <dbReference type="ChEBI" id="CHEBI:137480"/>
        <dbReference type="EC" id="4.2.1.17"/>
    </reaction>
</comment>
<evidence type="ECO:0000256" key="2">
    <source>
        <dbReference type="ARBA" id="ARBA00005254"/>
    </source>
</evidence>
<dbReference type="RefSeq" id="WP_119664386.1">
    <property type="nucleotide sequence ID" value="NZ_CP083647.1"/>
</dbReference>
<dbReference type="PROSITE" id="PS00166">
    <property type="entry name" value="ENOYL_COA_HYDRATASE"/>
    <property type="match status" value="1"/>
</dbReference>
<reference evidence="7 8" key="1">
    <citation type="submission" date="2018-09" db="EMBL/GenBank/DDBJ databases">
        <title>Optimization and identification of Corynebacterium falsenii FN1-14 from fish paste.</title>
        <authorList>
            <person name="Daroonpunt R."/>
            <person name="Tanasupawat S."/>
        </authorList>
    </citation>
    <scope>NUCLEOTIDE SEQUENCE [LARGE SCALE GENOMIC DNA]</scope>
    <source>
        <strain evidence="7 8">FN1-14</strain>
    </source>
</reference>
<dbReference type="Pfam" id="PF00378">
    <property type="entry name" value="ECH_1"/>
    <property type="match status" value="1"/>
</dbReference>
<dbReference type="InterPro" id="IPR001753">
    <property type="entry name" value="Enoyl-CoA_hydra/iso"/>
</dbReference>
<dbReference type="InterPro" id="IPR018376">
    <property type="entry name" value="Enoyl-CoA_hyd/isom_CS"/>
</dbReference>
<dbReference type="EMBL" id="QXJK01000002">
    <property type="protein sequence ID" value="RIX36262.1"/>
    <property type="molecule type" value="Genomic_DNA"/>
</dbReference>
<dbReference type="Gene3D" id="3.90.226.10">
    <property type="entry name" value="2-enoyl-CoA Hydratase, Chain A, domain 1"/>
    <property type="match status" value="1"/>
</dbReference>
<dbReference type="STRING" id="1451189.CFAL_11330"/>
<keyword evidence="3" id="KW-0443">Lipid metabolism</keyword>
<evidence type="ECO:0000256" key="3">
    <source>
        <dbReference type="ARBA" id="ARBA00022832"/>
    </source>
</evidence>
<evidence type="ECO:0000313" key="8">
    <source>
        <dbReference type="Proteomes" id="UP000285278"/>
    </source>
</evidence>
<dbReference type="GO" id="GO:0006631">
    <property type="term" value="P:fatty acid metabolic process"/>
    <property type="evidence" value="ECO:0007669"/>
    <property type="project" value="UniProtKB-KW"/>
</dbReference>
<comment type="caution">
    <text evidence="7">The sequence shown here is derived from an EMBL/GenBank/DDBJ whole genome shotgun (WGS) entry which is preliminary data.</text>
</comment>
<dbReference type="OrthoDB" id="8452484at2"/>
<organism evidence="7 8">
    <name type="scientific">Corynebacterium falsenii</name>
    <dbReference type="NCBI Taxonomy" id="108486"/>
    <lineage>
        <taxon>Bacteria</taxon>
        <taxon>Bacillati</taxon>
        <taxon>Actinomycetota</taxon>
        <taxon>Actinomycetes</taxon>
        <taxon>Mycobacteriales</taxon>
        <taxon>Corynebacteriaceae</taxon>
        <taxon>Corynebacterium</taxon>
    </lineage>
</organism>
<dbReference type="CDD" id="cd06558">
    <property type="entry name" value="crotonase-like"/>
    <property type="match status" value="1"/>
</dbReference>
<dbReference type="PANTHER" id="PTHR43149">
    <property type="entry name" value="ENOYL-COA HYDRATASE"/>
    <property type="match status" value="1"/>
</dbReference>
<keyword evidence="8" id="KW-1185">Reference proteome</keyword>
<comment type="function">
    <text evidence="1">Could possibly oxidize fatty acids using specific components.</text>
</comment>
<dbReference type="NCBIfam" id="NF005699">
    <property type="entry name" value="PRK07509.1"/>
    <property type="match status" value="1"/>
</dbReference>
<dbReference type="InterPro" id="IPR045002">
    <property type="entry name" value="Ech1-like"/>
</dbReference>
<dbReference type="SUPFAM" id="SSF52096">
    <property type="entry name" value="ClpP/crotonase"/>
    <property type="match status" value="1"/>
</dbReference>